<comment type="caution">
    <text evidence="3">The sequence shown here is derived from an EMBL/GenBank/DDBJ whole genome shotgun (WGS) entry which is preliminary data.</text>
</comment>
<feature type="transmembrane region" description="Helical" evidence="2">
    <location>
        <begin position="339"/>
        <end position="362"/>
    </location>
</feature>
<name>A0A9P5TZN0_9AGAR</name>
<feature type="compositionally biased region" description="Low complexity" evidence="1">
    <location>
        <begin position="54"/>
        <end position="64"/>
    </location>
</feature>
<evidence type="ECO:0000313" key="3">
    <source>
        <dbReference type="EMBL" id="KAF9061006.1"/>
    </source>
</evidence>
<reference evidence="3" key="1">
    <citation type="submission" date="2020-11" db="EMBL/GenBank/DDBJ databases">
        <authorList>
            <consortium name="DOE Joint Genome Institute"/>
            <person name="Ahrendt S."/>
            <person name="Riley R."/>
            <person name="Andreopoulos W."/>
            <person name="Labutti K."/>
            <person name="Pangilinan J."/>
            <person name="Ruiz-Duenas F.J."/>
            <person name="Barrasa J.M."/>
            <person name="Sanchez-Garcia M."/>
            <person name="Camarero S."/>
            <person name="Miyauchi S."/>
            <person name="Serrano A."/>
            <person name="Linde D."/>
            <person name="Babiker R."/>
            <person name="Drula E."/>
            <person name="Ayuso-Fernandez I."/>
            <person name="Pacheco R."/>
            <person name="Padilla G."/>
            <person name="Ferreira P."/>
            <person name="Barriuso J."/>
            <person name="Kellner H."/>
            <person name="Castanera R."/>
            <person name="Alfaro M."/>
            <person name="Ramirez L."/>
            <person name="Pisabarro A.G."/>
            <person name="Kuo A."/>
            <person name="Tritt A."/>
            <person name="Lipzen A."/>
            <person name="He G."/>
            <person name="Yan M."/>
            <person name="Ng V."/>
            <person name="Cullen D."/>
            <person name="Martin F."/>
            <person name="Rosso M.-N."/>
            <person name="Henrissat B."/>
            <person name="Hibbett D."/>
            <person name="Martinez A.T."/>
            <person name="Grigoriev I.V."/>
        </authorList>
    </citation>
    <scope>NUCLEOTIDE SEQUENCE</scope>
    <source>
        <strain evidence="3">AH 40177</strain>
    </source>
</reference>
<feature type="region of interest" description="Disordered" evidence="1">
    <location>
        <begin position="85"/>
        <end position="157"/>
    </location>
</feature>
<dbReference type="OrthoDB" id="3253553at2759"/>
<gene>
    <name evidence="3" type="ORF">BDP27DRAFT_1394317</name>
</gene>
<organism evidence="3 4">
    <name type="scientific">Rhodocollybia butyracea</name>
    <dbReference type="NCBI Taxonomy" id="206335"/>
    <lineage>
        <taxon>Eukaryota</taxon>
        <taxon>Fungi</taxon>
        <taxon>Dikarya</taxon>
        <taxon>Basidiomycota</taxon>
        <taxon>Agaricomycotina</taxon>
        <taxon>Agaricomycetes</taxon>
        <taxon>Agaricomycetidae</taxon>
        <taxon>Agaricales</taxon>
        <taxon>Marasmiineae</taxon>
        <taxon>Omphalotaceae</taxon>
        <taxon>Rhodocollybia</taxon>
    </lineage>
</organism>
<keyword evidence="4" id="KW-1185">Reference proteome</keyword>
<dbReference type="EMBL" id="JADNRY010000218">
    <property type="protein sequence ID" value="KAF9061006.1"/>
    <property type="molecule type" value="Genomic_DNA"/>
</dbReference>
<keyword evidence="2" id="KW-1133">Transmembrane helix</keyword>
<dbReference type="Proteomes" id="UP000772434">
    <property type="component" value="Unassembled WGS sequence"/>
</dbReference>
<feature type="transmembrane region" description="Helical" evidence="2">
    <location>
        <begin position="536"/>
        <end position="554"/>
    </location>
</feature>
<evidence type="ECO:0000256" key="2">
    <source>
        <dbReference type="SAM" id="Phobius"/>
    </source>
</evidence>
<feature type="compositionally biased region" description="Basic residues" evidence="1">
    <location>
        <begin position="396"/>
        <end position="408"/>
    </location>
</feature>
<feature type="region of interest" description="Disordered" evidence="1">
    <location>
        <begin position="1"/>
        <end position="69"/>
    </location>
</feature>
<evidence type="ECO:0000313" key="4">
    <source>
        <dbReference type="Proteomes" id="UP000772434"/>
    </source>
</evidence>
<feature type="compositionally biased region" description="Polar residues" evidence="1">
    <location>
        <begin position="102"/>
        <end position="111"/>
    </location>
</feature>
<feature type="transmembrane region" description="Helical" evidence="2">
    <location>
        <begin position="307"/>
        <end position="327"/>
    </location>
</feature>
<feature type="compositionally biased region" description="Acidic residues" evidence="1">
    <location>
        <begin position="432"/>
        <end position="445"/>
    </location>
</feature>
<keyword evidence="2" id="KW-0812">Transmembrane</keyword>
<proteinExistence type="predicted"/>
<sequence length="568" mass="62637">MFSRQHLDSPPPQSQFRRPWSPDPYDPYPSVNRNGNNNPETYFSEENTYDLHQEYPQYPQQQYQHHSDASVEALDLADYARTLRPHHPETQPRPPSLVSRGDTLSSTSSPTHRPFSLPPPSRQSPYSSRNALPASHRSHNYPYLTEPDIVTSPDSEHDISQFPAWSRSWYDSGGIPLSPPDIYTPLPASVFDPRRKSGGLFDPTMTAKRAQQFDSDLYPASYGHESTRDLLPWSSDPPEYGPSIDDNLKAERIRMLEREFGPNAKPGHQGSKSGDFLDENGKPLVGTVDDKGNLVTKSPGKRVAARVLQIICAIAAAIPSIYAAAFMKANPAAPPAGTLAAYVLYVTSVITLFALLFVFMVYPCCIRRNKRSGAKGANPLANGMMVLPVQGLPGGKKNKKGGKGKKGKGNMPGGDVQVNLIVDPNIFGGNRDDEEEEDEEDDAWDWEGSSAPGGWGRSSNGAGAKKKQKRAKRRSVFVGLAMEEEWKKARSLAKKIMAFDMFGILLWGTVFVIILLGKRCPIGGFNGWCNAYNVSSAAACLLCIFFGLSVFFDIQDLHMSKASPRTRT</sequence>
<protein>
    <submittedName>
        <fullName evidence="3">Uncharacterized protein</fullName>
    </submittedName>
</protein>
<keyword evidence="2" id="KW-0472">Membrane</keyword>
<evidence type="ECO:0000256" key="1">
    <source>
        <dbReference type="SAM" id="MobiDB-lite"/>
    </source>
</evidence>
<dbReference type="AlphaFoldDB" id="A0A9P5TZN0"/>
<feature type="region of interest" description="Disordered" evidence="1">
    <location>
        <begin position="388"/>
        <end position="470"/>
    </location>
</feature>
<feature type="transmembrane region" description="Helical" evidence="2">
    <location>
        <begin position="496"/>
        <end position="516"/>
    </location>
</feature>
<feature type="region of interest" description="Disordered" evidence="1">
    <location>
        <begin position="259"/>
        <end position="280"/>
    </location>
</feature>
<accession>A0A9P5TZN0</accession>
<feature type="compositionally biased region" description="Polar residues" evidence="1">
    <location>
        <begin position="31"/>
        <end position="46"/>
    </location>
</feature>